<keyword evidence="4" id="KW-0862">Zinc</keyword>
<dbReference type="PROSITE" id="PS50235">
    <property type="entry name" value="USP_3"/>
    <property type="match status" value="1"/>
</dbReference>
<reference evidence="9" key="1">
    <citation type="submission" date="2019-08" db="EMBL/GenBank/DDBJ databases">
        <title>Reference gene set and small RNA set construction with multiple tissues from Davidia involucrata Baill.</title>
        <authorList>
            <person name="Yang H."/>
            <person name="Zhou C."/>
            <person name="Li G."/>
            <person name="Wang J."/>
            <person name="Gao P."/>
            <person name="Wang M."/>
            <person name="Wang R."/>
            <person name="Zhao Y."/>
        </authorList>
    </citation>
    <scope>NUCLEOTIDE SEQUENCE</scope>
    <source>
        <tissue evidence="9">Mixed with DoveR01_LX</tissue>
    </source>
</reference>
<dbReference type="SUPFAM" id="SSF54001">
    <property type="entry name" value="Cysteine proteinases"/>
    <property type="match status" value="1"/>
</dbReference>
<dbReference type="GO" id="GO:0005829">
    <property type="term" value="C:cytosol"/>
    <property type="evidence" value="ECO:0007669"/>
    <property type="project" value="TreeGrafter"/>
</dbReference>
<dbReference type="Pfam" id="PF01753">
    <property type="entry name" value="zf-MYND"/>
    <property type="match status" value="1"/>
</dbReference>
<evidence type="ECO:0000313" key="9">
    <source>
        <dbReference type="EMBL" id="MPA70286.1"/>
    </source>
</evidence>
<evidence type="ECO:0000259" key="8">
    <source>
        <dbReference type="PROSITE" id="PS50865"/>
    </source>
</evidence>
<dbReference type="PROSITE" id="PS50865">
    <property type="entry name" value="ZF_MYND_2"/>
    <property type="match status" value="1"/>
</dbReference>
<evidence type="ECO:0000256" key="3">
    <source>
        <dbReference type="ARBA" id="ARBA00022771"/>
    </source>
</evidence>
<dbReference type="FunFam" id="3.90.70.10:FF:000119">
    <property type="entry name" value="Ubiquitin specific peptidase 36"/>
    <property type="match status" value="1"/>
</dbReference>
<dbReference type="GO" id="GO:0016579">
    <property type="term" value="P:protein deubiquitination"/>
    <property type="evidence" value="ECO:0007669"/>
    <property type="project" value="InterPro"/>
</dbReference>
<evidence type="ECO:0000256" key="2">
    <source>
        <dbReference type="ARBA" id="ARBA00022723"/>
    </source>
</evidence>
<keyword evidence="6" id="KW-0472">Membrane</keyword>
<dbReference type="SUPFAM" id="SSF144232">
    <property type="entry name" value="HIT/MYND zinc finger-like"/>
    <property type="match status" value="1"/>
</dbReference>
<sequence length="545" mass="59821">MLVPGILGFPSIVLVCFLIISLVLRQKWRNAVARKEEIMRLVAMASEEAEMAELDTAVEYRLMPVANRYQCAVCYCPTTTRCSMCKAVRYCSGKCQIIHWRRGHKEECFPALKTVHLNEEGDSGEKAASQNQFEIDGNDFDIEGKFKISSEAPSVMDVDDEVKPCADAKGTKVASASFSTSSTSFSSSTARSESTVDLSISEVLDSSTLGRSDGHPSDVVASHKLRTITNANGAELPTSLPSESIVDFVNSMSFASEPNKKKSSYSNEKFHSRLKIPKTQTVISDDVQPTSLENRRTTTAAALPEDLVKDASKLRSLPSSSCSRSYSVTNDWRNDSCVSKGKEVRSMPLNDSSDHSLVAARCHLVPSVKSVETVGAHALLSKDESIPSLSQNASKVLKTSVRKVVQQFRASKQSKPNLLSVGRDIAGKHNYKTVFPYKLFMQLYSCDMVELCPFGLVNCGNSCYANAVLQCLAFTRPLTSYLLQGLHSKACQKEWCFICEFECLVLKGREGKSPLSPIGILSQIQKIGSHLGPGREEDAHEFLSE</sequence>
<dbReference type="InterPro" id="IPR002893">
    <property type="entry name" value="Znf_MYND"/>
</dbReference>
<feature type="transmembrane region" description="Helical" evidence="6">
    <location>
        <begin position="6"/>
        <end position="24"/>
    </location>
</feature>
<dbReference type="GO" id="GO:0005634">
    <property type="term" value="C:nucleus"/>
    <property type="evidence" value="ECO:0007669"/>
    <property type="project" value="TreeGrafter"/>
</dbReference>
<keyword evidence="9" id="KW-0378">Hydrolase</keyword>
<keyword evidence="2" id="KW-0479">Metal-binding</keyword>
<keyword evidence="6" id="KW-0812">Transmembrane</keyword>
<comment type="similarity">
    <text evidence="1">Belongs to the peptidase C19 family.</text>
</comment>
<dbReference type="PANTHER" id="PTHR24006:SF690">
    <property type="entry name" value="UBIQUITIN CARBOXYL-TERMINAL HYDROLASE 17"/>
    <property type="match status" value="1"/>
</dbReference>
<dbReference type="PANTHER" id="PTHR24006">
    <property type="entry name" value="UBIQUITIN CARBOXYL-TERMINAL HYDROLASE"/>
    <property type="match status" value="1"/>
</dbReference>
<dbReference type="EMBL" id="GHES01039727">
    <property type="protein sequence ID" value="MPA70286.1"/>
    <property type="molecule type" value="Transcribed_RNA"/>
</dbReference>
<evidence type="ECO:0000256" key="5">
    <source>
        <dbReference type="PROSITE-ProRule" id="PRU00134"/>
    </source>
</evidence>
<dbReference type="InterPro" id="IPR001394">
    <property type="entry name" value="Peptidase_C19_UCH"/>
</dbReference>
<dbReference type="EC" id="3.4.19.12" evidence="9"/>
<feature type="domain" description="USP" evidence="7">
    <location>
        <begin position="454"/>
        <end position="545"/>
    </location>
</feature>
<keyword evidence="6" id="KW-1133">Transmembrane helix</keyword>
<feature type="domain" description="MYND-type" evidence="8">
    <location>
        <begin position="71"/>
        <end position="108"/>
    </location>
</feature>
<organism evidence="9">
    <name type="scientific">Davidia involucrata</name>
    <name type="common">Dove tree</name>
    <dbReference type="NCBI Taxonomy" id="16924"/>
    <lineage>
        <taxon>Eukaryota</taxon>
        <taxon>Viridiplantae</taxon>
        <taxon>Streptophyta</taxon>
        <taxon>Embryophyta</taxon>
        <taxon>Tracheophyta</taxon>
        <taxon>Spermatophyta</taxon>
        <taxon>Magnoliopsida</taxon>
        <taxon>eudicotyledons</taxon>
        <taxon>Gunneridae</taxon>
        <taxon>Pentapetalae</taxon>
        <taxon>asterids</taxon>
        <taxon>Cornales</taxon>
        <taxon>Nyssaceae</taxon>
        <taxon>Davidia</taxon>
    </lineage>
</organism>
<dbReference type="GO" id="GO:0008270">
    <property type="term" value="F:zinc ion binding"/>
    <property type="evidence" value="ECO:0007669"/>
    <property type="project" value="UniProtKB-KW"/>
</dbReference>
<dbReference type="PROSITE" id="PS00972">
    <property type="entry name" value="USP_1"/>
    <property type="match status" value="1"/>
</dbReference>
<proteinExistence type="inferred from homology"/>
<dbReference type="InterPro" id="IPR018200">
    <property type="entry name" value="USP_CS"/>
</dbReference>
<evidence type="ECO:0000259" key="7">
    <source>
        <dbReference type="PROSITE" id="PS50235"/>
    </source>
</evidence>
<dbReference type="Pfam" id="PF00443">
    <property type="entry name" value="UCH"/>
    <property type="match status" value="1"/>
</dbReference>
<protein>
    <submittedName>
        <fullName evidence="9">Putative ubiquitin carboxyl-terminal hydrolase 17-like</fullName>
        <ecNumber evidence="9">3.4.19.12</ecNumber>
    </submittedName>
</protein>
<dbReference type="Gene3D" id="6.10.140.2220">
    <property type="match status" value="1"/>
</dbReference>
<dbReference type="InterPro" id="IPR050164">
    <property type="entry name" value="Peptidase_C19"/>
</dbReference>
<evidence type="ECO:0000256" key="1">
    <source>
        <dbReference type="ARBA" id="ARBA00009085"/>
    </source>
</evidence>
<dbReference type="FunFam" id="6.10.140.2220:FF:000006">
    <property type="entry name" value="Ubiquitin carboxyl-terminal hydrolase 15"/>
    <property type="match status" value="1"/>
</dbReference>
<dbReference type="PROSITE" id="PS01360">
    <property type="entry name" value="ZF_MYND_1"/>
    <property type="match status" value="1"/>
</dbReference>
<dbReference type="InterPro" id="IPR028889">
    <property type="entry name" value="USP"/>
</dbReference>
<dbReference type="GO" id="GO:0004843">
    <property type="term" value="F:cysteine-type deubiquitinase activity"/>
    <property type="evidence" value="ECO:0007669"/>
    <property type="project" value="UniProtKB-EC"/>
</dbReference>
<dbReference type="AlphaFoldDB" id="A0A5B7BQJ4"/>
<keyword evidence="3 5" id="KW-0863">Zinc-finger</keyword>
<dbReference type="InterPro" id="IPR038765">
    <property type="entry name" value="Papain-like_cys_pep_sf"/>
</dbReference>
<evidence type="ECO:0000256" key="6">
    <source>
        <dbReference type="SAM" id="Phobius"/>
    </source>
</evidence>
<evidence type="ECO:0000256" key="4">
    <source>
        <dbReference type="ARBA" id="ARBA00022833"/>
    </source>
</evidence>
<dbReference type="Gene3D" id="3.90.70.10">
    <property type="entry name" value="Cysteine proteinases"/>
    <property type="match status" value="1"/>
</dbReference>
<accession>A0A5B7BQJ4</accession>
<gene>
    <name evidence="9" type="ORF">Din_039727</name>
</gene>
<name>A0A5B7BQJ4_DAVIN</name>